<gene>
    <name evidence="1" type="ORF">ACFOZ4_28610</name>
</gene>
<proteinExistence type="predicted"/>
<protein>
    <submittedName>
        <fullName evidence="1">Uncharacterized protein</fullName>
    </submittedName>
</protein>
<evidence type="ECO:0000313" key="1">
    <source>
        <dbReference type="EMBL" id="MFC4134591.1"/>
    </source>
</evidence>
<accession>A0ABV8LU81</accession>
<evidence type="ECO:0000313" key="2">
    <source>
        <dbReference type="Proteomes" id="UP001595816"/>
    </source>
</evidence>
<name>A0ABV8LU81_9ACTN</name>
<keyword evidence="2" id="KW-1185">Reference proteome</keyword>
<dbReference type="Proteomes" id="UP001595816">
    <property type="component" value="Unassembled WGS sequence"/>
</dbReference>
<reference evidence="2" key="1">
    <citation type="journal article" date="2019" name="Int. J. Syst. Evol. Microbiol.">
        <title>The Global Catalogue of Microorganisms (GCM) 10K type strain sequencing project: providing services to taxonomists for standard genome sequencing and annotation.</title>
        <authorList>
            <consortium name="The Broad Institute Genomics Platform"/>
            <consortium name="The Broad Institute Genome Sequencing Center for Infectious Disease"/>
            <person name="Wu L."/>
            <person name="Ma J."/>
        </authorList>
    </citation>
    <scope>NUCLEOTIDE SEQUENCE [LARGE SCALE GENOMIC DNA]</scope>
    <source>
        <strain evidence="2">CGMCC 4.7289</strain>
    </source>
</reference>
<organism evidence="1 2">
    <name type="scientific">Hamadaea flava</name>
    <dbReference type="NCBI Taxonomy" id="1742688"/>
    <lineage>
        <taxon>Bacteria</taxon>
        <taxon>Bacillati</taxon>
        <taxon>Actinomycetota</taxon>
        <taxon>Actinomycetes</taxon>
        <taxon>Micromonosporales</taxon>
        <taxon>Micromonosporaceae</taxon>
        <taxon>Hamadaea</taxon>
    </lineage>
</organism>
<dbReference type="EMBL" id="JBHSAY010000015">
    <property type="protein sequence ID" value="MFC4134591.1"/>
    <property type="molecule type" value="Genomic_DNA"/>
</dbReference>
<sequence>MDTIATLAHDLDVTTEDVQAYVQELIRRDGEPAVIAAKRDVSTETALTDTAAHQVRVQLTH</sequence>
<comment type="caution">
    <text evidence="1">The sequence shown here is derived from an EMBL/GenBank/DDBJ whole genome shotgun (WGS) entry which is preliminary data.</text>
</comment>
<dbReference type="RefSeq" id="WP_253761261.1">
    <property type="nucleotide sequence ID" value="NZ_JAMZDZ010000001.1"/>
</dbReference>